<accession>A0A2R5FXV4</accession>
<dbReference type="RefSeq" id="WP_109013462.1">
    <property type="nucleotide sequence ID" value="NZ_BDUD01000006.1"/>
</dbReference>
<evidence type="ECO:0000313" key="1">
    <source>
        <dbReference type="EMBL" id="GBG23596.1"/>
    </source>
</evidence>
<sequence>MRVTIRQSLHPFISNKAQELGINDHAEVVNFLLLQILLSLDAGTDYCYWEPRYSVVFHRNVS</sequence>
<gene>
    <name evidence="1" type="ORF">NIES4072_73080</name>
    <name evidence="2" type="ORF">NIES4072_74830</name>
</gene>
<organism evidence="1 3">
    <name type="scientific">Nostoc commune NIES-4072</name>
    <dbReference type="NCBI Taxonomy" id="2005467"/>
    <lineage>
        <taxon>Bacteria</taxon>
        <taxon>Bacillati</taxon>
        <taxon>Cyanobacteriota</taxon>
        <taxon>Cyanophyceae</taxon>
        <taxon>Nostocales</taxon>
        <taxon>Nostocaceae</taxon>
        <taxon>Nostoc</taxon>
    </lineage>
</organism>
<dbReference type="EMBL" id="BDUD01000006">
    <property type="protein sequence ID" value="GBG23596.1"/>
    <property type="molecule type" value="Genomic_DNA"/>
</dbReference>
<proteinExistence type="predicted"/>
<reference evidence="1 3" key="1">
    <citation type="submission" date="2017-06" db="EMBL/GenBank/DDBJ databases">
        <title>Genome sequencing of cyanobaciteial culture collection at National Institute for Environmental Studies (NIES).</title>
        <authorList>
            <person name="Hirose Y."/>
            <person name="Shimura Y."/>
            <person name="Fujisawa T."/>
            <person name="Nakamura Y."/>
            <person name="Kawachi M."/>
        </authorList>
    </citation>
    <scope>NUCLEOTIDE SEQUENCE [LARGE SCALE GENOMIC DNA]</scope>
    <source>
        <strain evidence="1 3">NIES-4072</strain>
    </source>
</reference>
<evidence type="ECO:0000313" key="2">
    <source>
        <dbReference type="EMBL" id="GBG23771.1"/>
    </source>
</evidence>
<dbReference type="Proteomes" id="UP000245124">
    <property type="component" value="Unassembled WGS sequence"/>
</dbReference>
<evidence type="ECO:0000313" key="3">
    <source>
        <dbReference type="Proteomes" id="UP000245124"/>
    </source>
</evidence>
<dbReference type="AlphaFoldDB" id="A0A2R5FXV4"/>
<protein>
    <submittedName>
        <fullName evidence="1">Uncharacterized protein</fullName>
    </submittedName>
</protein>
<name>A0A2R5FXV4_NOSCO</name>
<dbReference type="EMBL" id="BDUD01000011">
    <property type="protein sequence ID" value="GBG23771.1"/>
    <property type="molecule type" value="Genomic_DNA"/>
</dbReference>
<dbReference type="OrthoDB" id="492907at2"/>
<keyword evidence="3" id="KW-1185">Reference proteome</keyword>
<comment type="caution">
    <text evidence="1">The sequence shown here is derived from an EMBL/GenBank/DDBJ whole genome shotgun (WGS) entry which is preliminary data.</text>
</comment>